<dbReference type="KEGG" id="vg:26628714"/>
<protein>
    <recommendedName>
        <fullName evidence="4">DUF3307 domain-containing protein</fullName>
    </recommendedName>
</protein>
<organism evidence="2 3">
    <name type="scientific">Vibrio phage ValKK3</name>
    <dbReference type="NCBI Taxonomy" id="1610855"/>
    <lineage>
        <taxon>Viruses</taxon>
        <taxon>Duplodnaviria</taxon>
        <taxon>Heunggongvirae</taxon>
        <taxon>Uroviricota</taxon>
        <taxon>Caudoviricetes</taxon>
        <taxon>Pantevenvirales</taxon>
        <taxon>Straboviridae</taxon>
        <taxon>Schizotequatrovirus</taxon>
        <taxon>Schizotequatrovirus valkk3</taxon>
    </lineage>
</organism>
<sequence length="109" mass="12424">MISLTTLLALFAVHFIADFFVQTEHQALNKSKNMWPLARHCITYAICFLPFGIVFAILTGMLHMVVDYATSRMTSSLWAKGETRKFFQVIGFDQFLHAASLVTMYVILN</sequence>
<proteinExistence type="predicted"/>
<keyword evidence="1" id="KW-1133">Transmembrane helix</keyword>
<evidence type="ECO:0000313" key="3">
    <source>
        <dbReference type="Proteomes" id="UP000202888"/>
    </source>
</evidence>
<dbReference type="RefSeq" id="YP_009201491.1">
    <property type="nucleotide sequence ID" value="NC_028829.1"/>
</dbReference>
<evidence type="ECO:0000313" key="2">
    <source>
        <dbReference type="EMBL" id="AJT61229.1"/>
    </source>
</evidence>
<feature type="transmembrane region" description="Helical" evidence="1">
    <location>
        <begin position="42"/>
        <end position="66"/>
    </location>
</feature>
<dbReference type="OrthoDB" id="17565at10239"/>
<keyword evidence="3" id="KW-1185">Reference proteome</keyword>
<keyword evidence="1" id="KW-0812">Transmembrane</keyword>
<feature type="transmembrane region" description="Helical" evidence="1">
    <location>
        <begin position="86"/>
        <end position="108"/>
    </location>
</feature>
<dbReference type="EMBL" id="KP671755">
    <property type="protein sequence ID" value="AJT61229.1"/>
    <property type="molecule type" value="Genomic_DNA"/>
</dbReference>
<evidence type="ECO:0000256" key="1">
    <source>
        <dbReference type="SAM" id="Phobius"/>
    </source>
</evidence>
<accession>A0A0D4DB74</accession>
<reference evidence="2 3" key="1">
    <citation type="journal article" date="2016" name="Genom Data">
        <title>Complete genome sequence of a giant Vibrio phage ValKK3 infecting Vibrio alginolyticus.</title>
        <authorList>
            <person name="Lal T.M."/>
            <person name="Sano M."/>
            <person name="Hatai K."/>
            <person name="Ransangan J."/>
        </authorList>
    </citation>
    <scope>NUCLEOTIDE SEQUENCE [LARGE SCALE GENOMIC DNA]</scope>
</reference>
<evidence type="ECO:0008006" key="4">
    <source>
        <dbReference type="Google" id="ProtNLM"/>
    </source>
</evidence>
<dbReference type="Pfam" id="PF11750">
    <property type="entry name" value="DUF3307"/>
    <property type="match status" value="1"/>
</dbReference>
<name>A0A0D4DB74_9CAUD</name>
<keyword evidence="1" id="KW-0472">Membrane</keyword>
<dbReference type="InterPro" id="IPR021737">
    <property type="entry name" value="Phage_phiKZ_Orf197"/>
</dbReference>
<dbReference type="GeneID" id="26628714"/>
<dbReference type="Proteomes" id="UP000202888">
    <property type="component" value="Segment"/>
</dbReference>